<sequence length="1282" mass="137665">MVLLTTTDEAFPGVIAVALYVEGLEDEKIASLIPLNSGDTSTVKWLLATPRSGLIANGTASDAITFAVNELGYRGRGLFDELVNISSEVVSGTNETRRQLSHGRRLFFKKIGNAFKKLGNTMKGKFEDLSDELAGVVSKIQDLIEEGAEWFACQLGEVAAEIVDTVVDAVLDHIINPLGNFLCSNIATPVADALQKIGKLCVEPSGQCFPDALNPSDGEMVELFSMSQGDAAQLTVSGKATLKACAQVKDARVDCDGLADFLTNMAREWAETNIKGPASEFLTSTCRRQLNAAPVKHSVIRDIAGAAVEQVSGGHRRLTAALHAAKRNGTSDSFSQRVVAHATAAALDMTRDRIVDAVAKRLVEEQEEASRRRLVAEHEASGRRLAGSWSHCAHEREFCSCFGTVRFGSGSKWVTKPGSDNLACQAFSFGRDPVPGVHKTCQCSQDTQLTPSLGKLRLAFSIEASIEIQAEAAAAFDEAREIDLLEELGKPVDLAFRKIMPVSPVGVLLTFALDARVRLRLPLAVRATFEAAGTANLLVKYDREWEVNTDQQGLDQSQLTPSIDSRQLTTVDNSELEYSVSGGVAASLSAKVGCRVEIELRLSAHIAAAITLYGEAAARWEVMGGSDASACVTTGVNAAPSFQCQRLHTSLTPYVEYSDSQVAVPVSSGSTANGYAAIGFWLYAPYPQISLRVGWEMGTSASLLDLCVGCLTFEAAGTLSVCPSGVSWDSYLGPSDDPGQGAEHPYGRYMLRMAHVEKISFDAASGGAQRKFIAKPNIGVHHGSQTSWTEFPLVPSCTPLEMDAEVDFRLNNGQNNAVNAGGAALTSAVACSYGCQIKRDKDNYNVDFFTYDRGGPDGSMRCRCFTTWSTFKSPAWRLPSIAGKACIAPSCAVVDAVLPWVSGLELDWRTANYPSVAGAASPDQCAKECYNAGHPYFTHDKRYNSPRCRCFAKYVLYWADSHSSAWSGGSCLGWPGHEPYFQVDTEGAACPSGSVQVTDQAECAGAATTYVIRQGMLKRWQGIGTWADHVPFCFATFYTSAKNNGNVHFGTNPAVTGSRGYRICKPAHYFQLDTEGAACPSGSVQVTDQAECAGAATTYLVSQGQVRRWYNSGTWADHVPFCFEGSGYWSGGTGNGNVHFGTNPAVTGSRGYRICRRAPFVQYGCCKNSEGCNFWSTGSRVGDVGTASQGYAATFGACNDKCKAAGYVVGDFFGMECPMQGLTLCQCYRSSSLYSVSSDFLTPHTEDCSANQVHCNNSPYLEHDGTTYQLGGANVGSVYMIQ</sequence>
<dbReference type="GeneID" id="17268340"/>
<organism evidence="1 2">
    <name type="scientific">Emiliania huxleyi (strain CCMP1516)</name>
    <dbReference type="NCBI Taxonomy" id="280463"/>
    <lineage>
        <taxon>Eukaryota</taxon>
        <taxon>Haptista</taxon>
        <taxon>Haptophyta</taxon>
        <taxon>Prymnesiophyceae</taxon>
        <taxon>Isochrysidales</taxon>
        <taxon>Noelaerhabdaceae</taxon>
        <taxon>Emiliania</taxon>
    </lineage>
</organism>
<dbReference type="PaxDb" id="2903-EOD22793"/>
<dbReference type="RefSeq" id="XP_005775222.1">
    <property type="nucleotide sequence ID" value="XM_005775165.1"/>
</dbReference>
<evidence type="ECO:0000313" key="2">
    <source>
        <dbReference type="Proteomes" id="UP000013827"/>
    </source>
</evidence>
<reference evidence="2" key="1">
    <citation type="journal article" date="2013" name="Nature">
        <title>Pan genome of the phytoplankton Emiliania underpins its global distribution.</title>
        <authorList>
            <person name="Read B.A."/>
            <person name="Kegel J."/>
            <person name="Klute M.J."/>
            <person name="Kuo A."/>
            <person name="Lefebvre S.C."/>
            <person name="Maumus F."/>
            <person name="Mayer C."/>
            <person name="Miller J."/>
            <person name="Monier A."/>
            <person name="Salamov A."/>
            <person name="Young J."/>
            <person name="Aguilar M."/>
            <person name="Claverie J.M."/>
            <person name="Frickenhaus S."/>
            <person name="Gonzalez K."/>
            <person name="Herman E.K."/>
            <person name="Lin Y.C."/>
            <person name="Napier J."/>
            <person name="Ogata H."/>
            <person name="Sarno A.F."/>
            <person name="Shmutz J."/>
            <person name="Schroeder D."/>
            <person name="de Vargas C."/>
            <person name="Verret F."/>
            <person name="von Dassow P."/>
            <person name="Valentin K."/>
            <person name="Van de Peer Y."/>
            <person name="Wheeler G."/>
            <person name="Dacks J.B."/>
            <person name="Delwiche C.F."/>
            <person name="Dyhrman S.T."/>
            <person name="Glockner G."/>
            <person name="John U."/>
            <person name="Richards T."/>
            <person name="Worden A.Z."/>
            <person name="Zhang X."/>
            <person name="Grigoriev I.V."/>
            <person name="Allen A.E."/>
            <person name="Bidle K."/>
            <person name="Borodovsky M."/>
            <person name="Bowler C."/>
            <person name="Brownlee C."/>
            <person name="Cock J.M."/>
            <person name="Elias M."/>
            <person name="Gladyshev V.N."/>
            <person name="Groth M."/>
            <person name="Guda C."/>
            <person name="Hadaegh A."/>
            <person name="Iglesias-Rodriguez M.D."/>
            <person name="Jenkins J."/>
            <person name="Jones B.M."/>
            <person name="Lawson T."/>
            <person name="Leese F."/>
            <person name="Lindquist E."/>
            <person name="Lobanov A."/>
            <person name="Lomsadze A."/>
            <person name="Malik S.B."/>
            <person name="Marsh M.E."/>
            <person name="Mackinder L."/>
            <person name="Mock T."/>
            <person name="Mueller-Roeber B."/>
            <person name="Pagarete A."/>
            <person name="Parker M."/>
            <person name="Probert I."/>
            <person name="Quesneville H."/>
            <person name="Raines C."/>
            <person name="Rensing S.A."/>
            <person name="Riano-Pachon D.M."/>
            <person name="Richier S."/>
            <person name="Rokitta S."/>
            <person name="Shiraiwa Y."/>
            <person name="Soanes D.M."/>
            <person name="van der Giezen M."/>
            <person name="Wahlund T.M."/>
            <person name="Williams B."/>
            <person name="Wilson W."/>
            <person name="Wolfe G."/>
            <person name="Wurch L.L."/>
        </authorList>
    </citation>
    <scope>NUCLEOTIDE SEQUENCE</scope>
</reference>
<keyword evidence="2" id="KW-1185">Reference proteome</keyword>
<protein>
    <submittedName>
        <fullName evidence="1">Uncharacterized protein</fullName>
    </submittedName>
</protein>
<accession>A0A0D3JH08</accession>
<name>A0A0D3JH08_EMIH1</name>
<reference evidence="1" key="2">
    <citation type="submission" date="2024-10" db="UniProtKB">
        <authorList>
            <consortium name="EnsemblProtists"/>
        </authorList>
    </citation>
    <scope>IDENTIFICATION</scope>
</reference>
<dbReference type="HOGENOM" id="CLU_263031_0_0_1"/>
<proteinExistence type="predicted"/>
<dbReference type="KEGG" id="ehx:EMIHUDRAFT_195165"/>
<dbReference type="Proteomes" id="UP000013827">
    <property type="component" value="Unassembled WGS sequence"/>
</dbReference>
<evidence type="ECO:0000313" key="1">
    <source>
        <dbReference type="EnsemblProtists" id="EOD22793"/>
    </source>
</evidence>
<dbReference type="EnsemblProtists" id="EOD22793">
    <property type="protein sequence ID" value="EOD22793"/>
    <property type="gene ID" value="EMIHUDRAFT_195165"/>
</dbReference>